<organism evidence="1 2">
    <name type="scientific">Rhizophagus irregularis</name>
    <dbReference type="NCBI Taxonomy" id="588596"/>
    <lineage>
        <taxon>Eukaryota</taxon>
        <taxon>Fungi</taxon>
        <taxon>Fungi incertae sedis</taxon>
        <taxon>Mucoromycota</taxon>
        <taxon>Glomeromycotina</taxon>
        <taxon>Glomeromycetes</taxon>
        <taxon>Glomerales</taxon>
        <taxon>Glomeraceae</taxon>
        <taxon>Rhizophagus</taxon>
    </lineage>
</organism>
<evidence type="ECO:0000313" key="1">
    <source>
        <dbReference type="EMBL" id="PKY50271.1"/>
    </source>
</evidence>
<dbReference type="VEuPathDB" id="FungiDB:RhiirFUN_012581"/>
<protein>
    <submittedName>
        <fullName evidence="1">Uncharacterized protein</fullName>
    </submittedName>
</protein>
<reference evidence="1 2" key="1">
    <citation type="submission" date="2015-10" db="EMBL/GenBank/DDBJ databases">
        <title>Genome analyses suggest a sexual origin of heterokaryosis in a supposedly ancient asexual fungus.</title>
        <authorList>
            <person name="Ropars J."/>
            <person name="Sedzielewska K."/>
            <person name="Noel J."/>
            <person name="Charron P."/>
            <person name="Farinelli L."/>
            <person name="Marton T."/>
            <person name="Kruger M."/>
            <person name="Pelin A."/>
            <person name="Brachmann A."/>
            <person name="Corradi N."/>
        </authorList>
    </citation>
    <scope>NUCLEOTIDE SEQUENCE [LARGE SCALE GENOMIC DNA]</scope>
    <source>
        <strain evidence="1 2">A4</strain>
    </source>
</reference>
<proteinExistence type="predicted"/>
<dbReference type="Proteomes" id="UP000234323">
    <property type="component" value="Unassembled WGS sequence"/>
</dbReference>
<comment type="caution">
    <text evidence="1">The sequence shown here is derived from an EMBL/GenBank/DDBJ whole genome shotgun (WGS) entry which is preliminary data.</text>
</comment>
<keyword evidence="2" id="KW-1185">Reference proteome</keyword>
<dbReference type="VEuPathDB" id="FungiDB:FUN_011286"/>
<sequence>MSSRLFIKLLNISPKYTSTYPIFSSRINSFKPTFLVKRPYSSDTYLSSSNTPNEESTLKKYSPYIYSYFIWVTFGSMLLHLKWSKMNHIEYKEKMQLKISKLEETIDILENGEKINNNLLRTKHTDDELHYKAELDKQKDTITEGFQTTKSSIKWI</sequence>
<name>A0A2I1GUF1_9GLOM</name>
<dbReference type="EMBL" id="LLXI01000849">
    <property type="protein sequence ID" value="PKY50271.1"/>
    <property type="molecule type" value="Genomic_DNA"/>
</dbReference>
<dbReference type="VEuPathDB" id="FungiDB:RhiirA1_454594"/>
<evidence type="ECO:0000313" key="2">
    <source>
        <dbReference type="Proteomes" id="UP000234323"/>
    </source>
</evidence>
<accession>A0A2I1GUF1</accession>
<dbReference type="AlphaFoldDB" id="A0A2I1GUF1"/>
<dbReference type="OrthoDB" id="2253354at2759"/>
<gene>
    <name evidence="1" type="ORF">RhiirA4_466659</name>
</gene>